<dbReference type="GeneID" id="107267155"/>
<dbReference type="RefSeq" id="XP_024940172.1">
    <property type="nucleotide sequence ID" value="XM_025084404.1"/>
</dbReference>
<dbReference type="PROSITE" id="PS50007">
    <property type="entry name" value="PIPLC_X_DOMAIN"/>
    <property type="match status" value="1"/>
</dbReference>
<evidence type="ECO:0000313" key="3">
    <source>
        <dbReference type="RefSeq" id="XP_015593954.1"/>
    </source>
</evidence>
<dbReference type="Gene3D" id="3.20.20.190">
    <property type="entry name" value="Phosphatidylinositol (PI) phosphodiesterase"/>
    <property type="match status" value="1"/>
</dbReference>
<dbReference type="RefSeq" id="XP_015593954.1">
    <property type="nucleotide sequence ID" value="XM_015738468.2"/>
</dbReference>
<dbReference type="GO" id="GO:0006629">
    <property type="term" value="P:lipid metabolic process"/>
    <property type="evidence" value="ECO:0007669"/>
    <property type="project" value="InterPro"/>
</dbReference>
<protein>
    <submittedName>
        <fullName evidence="3 4">PI-PLC X domain-containing protein 1</fullName>
    </submittedName>
</protein>
<dbReference type="InterPro" id="IPR051057">
    <property type="entry name" value="PI-PLC_domain"/>
</dbReference>
<evidence type="ECO:0000313" key="2">
    <source>
        <dbReference type="Proteomes" id="UP000694920"/>
    </source>
</evidence>
<evidence type="ECO:0000256" key="1">
    <source>
        <dbReference type="SAM" id="SignalP"/>
    </source>
</evidence>
<dbReference type="GO" id="GO:0008081">
    <property type="term" value="F:phosphoric diester hydrolase activity"/>
    <property type="evidence" value="ECO:0007669"/>
    <property type="project" value="InterPro"/>
</dbReference>
<keyword evidence="1" id="KW-0732">Signal</keyword>
<dbReference type="SUPFAM" id="SSF51695">
    <property type="entry name" value="PLC-like phosphodiesterases"/>
    <property type="match status" value="1"/>
</dbReference>
<evidence type="ECO:0000313" key="4">
    <source>
        <dbReference type="RefSeq" id="XP_024940171.1"/>
    </source>
</evidence>
<dbReference type="Proteomes" id="UP000694920">
    <property type="component" value="Unplaced"/>
</dbReference>
<sequence>MKFLYSYYILTIATLLIVVRCSASKSCSRNSTDEFANSHVGLIISPMLSSSEIRRIEIYWTHANLQSGDVIALYDEEPREVATALYSFEPHTINGILKTRLQADFVPTSNLTFERQCLKYHVAWLRNGVIRKTNCLETRPNWLAQRKSTLGSARIRDLFLPGTHDSVSYSIVQSPTNDNIIDKYVIAQDEDVLAQLIYGIRYLDIRVGYYPLLNQVWWGNHGIVNVVPLQTIINDLKIFLNNTEEIVIFDVQEFPIGFGSDLSIHHKLVAYLEKQLGDYLLPKSYGWSTTLDNIWASGKRLIIGYDQSSVVPLYNSIWPCVTHQWGNVRSVSALYTYLNRIETAAMSSLVVNPRSAMAQMTPNTWDVILDRLGGLRKMANDVNINVTTWYATKWHNSANIVAVDFFKGSGIIETSIEWNDKRFSSC</sequence>
<proteinExistence type="predicted"/>
<dbReference type="InterPro" id="IPR017946">
    <property type="entry name" value="PLC-like_Pdiesterase_TIM-brl"/>
</dbReference>
<feature type="signal peptide" evidence="1">
    <location>
        <begin position="1"/>
        <end position="24"/>
    </location>
</feature>
<evidence type="ECO:0000313" key="5">
    <source>
        <dbReference type="RefSeq" id="XP_024940172.1"/>
    </source>
</evidence>
<dbReference type="PANTHER" id="PTHR13593">
    <property type="match status" value="1"/>
</dbReference>
<feature type="chain" id="PRO_5044709128" evidence="1">
    <location>
        <begin position="25"/>
        <end position="426"/>
    </location>
</feature>
<dbReference type="KEGG" id="ccin:107267155"/>
<name>A0AAJ7RGN1_CEPCN</name>
<dbReference type="AlphaFoldDB" id="A0AAJ7RGN1"/>
<reference evidence="3 4" key="1">
    <citation type="submission" date="2025-04" db="UniProtKB">
        <authorList>
            <consortium name="RefSeq"/>
        </authorList>
    </citation>
    <scope>IDENTIFICATION</scope>
</reference>
<gene>
    <name evidence="3 4 5" type="primary">LOC107267155</name>
</gene>
<keyword evidence="2" id="KW-1185">Reference proteome</keyword>
<organism evidence="2 5">
    <name type="scientific">Cephus cinctus</name>
    <name type="common">Wheat stem sawfly</name>
    <dbReference type="NCBI Taxonomy" id="211228"/>
    <lineage>
        <taxon>Eukaryota</taxon>
        <taxon>Metazoa</taxon>
        <taxon>Ecdysozoa</taxon>
        <taxon>Arthropoda</taxon>
        <taxon>Hexapoda</taxon>
        <taxon>Insecta</taxon>
        <taxon>Pterygota</taxon>
        <taxon>Neoptera</taxon>
        <taxon>Endopterygota</taxon>
        <taxon>Hymenoptera</taxon>
        <taxon>Cephoidea</taxon>
        <taxon>Cephidae</taxon>
        <taxon>Cephus</taxon>
    </lineage>
</organism>
<dbReference type="PANTHER" id="PTHR13593:SF149">
    <property type="entry name" value="PHOSPHATIDYLINOSITOL-SPECIFIC PHOSPHOLIPASE C X DOMAIN CONTAINING, ISOFORM A"/>
    <property type="match status" value="1"/>
</dbReference>
<accession>A0AAJ7RGN1</accession>
<dbReference type="RefSeq" id="XP_024940171.1">
    <property type="nucleotide sequence ID" value="XM_025084403.1"/>
</dbReference>